<protein>
    <submittedName>
        <fullName evidence="1">Uncharacterized protein</fullName>
    </submittedName>
</protein>
<dbReference type="Proteomes" id="UP000484381">
    <property type="component" value="Unassembled WGS sequence"/>
</dbReference>
<accession>A0A7X1NI39</accession>
<comment type="caution">
    <text evidence="1">The sequence shown here is derived from an EMBL/GenBank/DDBJ whole genome shotgun (WGS) entry which is preliminary data.</text>
</comment>
<evidence type="ECO:0000313" key="2">
    <source>
        <dbReference type="Proteomes" id="UP000484381"/>
    </source>
</evidence>
<gene>
    <name evidence="1" type="ORF">GCT13_36770</name>
</gene>
<dbReference type="AlphaFoldDB" id="A0A7X1NI39"/>
<sequence>MVEQRLLPTFDGIEAEAKALQEKTYLELVSSLFDPDTMDESMLAEAAVETGYLSTSSPRAELLV</sequence>
<evidence type="ECO:0000313" key="1">
    <source>
        <dbReference type="EMBL" id="MPW22237.1"/>
    </source>
</evidence>
<organism evidence="1 2">
    <name type="scientific">Paraburkholderia franconis</name>
    <dbReference type="NCBI Taxonomy" id="2654983"/>
    <lineage>
        <taxon>Bacteria</taxon>
        <taxon>Pseudomonadati</taxon>
        <taxon>Pseudomonadota</taxon>
        <taxon>Betaproteobacteria</taxon>
        <taxon>Burkholderiales</taxon>
        <taxon>Burkholderiaceae</taxon>
        <taxon>Paraburkholderia</taxon>
    </lineage>
</organism>
<name>A0A7X1NI39_9BURK</name>
<reference evidence="1 2" key="1">
    <citation type="submission" date="2019-10" db="EMBL/GenBank/DDBJ databases">
        <title>Paraburkholderia sp. isolated from nodules of Mimosa pudica from Brazilian Atlantic Forest soils.</title>
        <authorList>
            <person name="Paulitsch F."/>
            <person name="Hungria M."/>
            <person name="Dall'Agnol R."/>
        </authorList>
    </citation>
    <scope>NUCLEOTIDE SEQUENCE [LARGE SCALE GENOMIC DNA]</scope>
    <source>
        <strain evidence="1 2">CNPSo 3157</strain>
    </source>
</reference>
<dbReference type="RefSeq" id="WP_152766791.1">
    <property type="nucleotide sequence ID" value="NZ_WHNP01000060.1"/>
</dbReference>
<proteinExistence type="predicted"/>
<keyword evidence="2" id="KW-1185">Reference proteome</keyword>
<dbReference type="EMBL" id="WHNP01000060">
    <property type="protein sequence ID" value="MPW22237.1"/>
    <property type="molecule type" value="Genomic_DNA"/>
</dbReference>